<dbReference type="PANTHER" id="PTHR30619">
    <property type="entry name" value="DNA INTERNALIZATION/COMPETENCE PROTEIN COMEC/REC2"/>
    <property type="match status" value="1"/>
</dbReference>
<feature type="domain" description="ComEC/Rec2-related protein" evidence="7">
    <location>
        <begin position="244"/>
        <end position="498"/>
    </location>
</feature>
<protein>
    <submittedName>
        <fullName evidence="9">ComEC/Rec2 family competence protein</fullName>
    </submittedName>
</protein>
<dbReference type="InterPro" id="IPR004477">
    <property type="entry name" value="ComEC_N"/>
</dbReference>
<dbReference type="PANTHER" id="PTHR30619:SF1">
    <property type="entry name" value="RECOMBINATION PROTEIN 2"/>
    <property type="match status" value="1"/>
</dbReference>
<dbReference type="NCBIfam" id="TIGR00360">
    <property type="entry name" value="ComEC_N-term"/>
    <property type="match status" value="1"/>
</dbReference>
<sequence length="762" mass="83696">MRAATSGVILCLAYILGLLFTAFPPWGGYAVLALGIGAAALVPRLWRKGPKSWLWVAAGVVGLLASLYFQTKVPKPATNDISLQEKALEQVVTVRGKIEDMPRLTRSQRVQFWLNVTQLDEIVGSDRPVEVGKEVTGKLYVTVPLLQGTGLYPGETIAVTGILYKPESATNPGSFDFKAYLAQQGAFAGLKGRQVNLINEQASSQWGWWTIRQRIIRSQTHWLGIPEGPLVSAMVLGSQTVNLYLSPEIRDQFARVGLAHALAASGFQVSLILGIVLALTRRLPLRVQFVSGIASLLFFIGLAGVQAPVLRAVVMGVGALIALVMKRKIRQFSSFLIAATILLLFNPLWIWDLSFQLSFLATLGLLVTAPVIIQWLDWIPPLFASVISIPMAASLWTLPLQLYAFKVISPYSLPVNITTTILVTIISIGGFISAIAALIWPLAGSALAWTLYYPTHWLIALVEYFCQLPGNSVAVGAISILQLIALYGIICLVWLLRWWHRRWWLAAIVAIALVAIPIWQESTTLFQVTVLATGREPVMVIQDRGKVALINSGDSNAARFAVIPFLQQEGINKIDWAIATTTQQATSRGWSIIQERLPIANFYGNTSSKVDSSSQLSLNPVQFGQATYQPLTSDRTLQIGSTTIKLIDAEFPILQFQIKEQSWILLGDIQPDQQKLLAKKRELSKNLVLWWSGQRLTPELLKVLQPGVAIASSSAIDPETATYLQKAKTQVYNPSRSGAIQLTADGQFETTLELTEDRASLL</sequence>
<evidence type="ECO:0000313" key="9">
    <source>
        <dbReference type="EMBL" id="MBD2185660.1"/>
    </source>
</evidence>
<feature type="transmembrane region" description="Helical" evidence="6">
    <location>
        <begin position="53"/>
        <end position="69"/>
    </location>
</feature>
<evidence type="ECO:0000256" key="1">
    <source>
        <dbReference type="ARBA" id="ARBA00004651"/>
    </source>
</evidence>
<evidence type="ECO:0000256" key="3">
    <source>
        <dbReference type="ARBA" id="ARBA00022692"/>
    </source>
</evidence>
<dbReference type="RefSeq" id="WP_190474181.1">
    <property type="nucleotide sequence ID" value="NZ_JACJPW010000135.1"/>
</dbReference>
<feature type="domain" description="DUF4131" evidence="8">
    <location>
        <begin position="26"/>
        <end position="197"/>
    </location>
</feature>
<evidence type="ECO:0000256" key="5">
    <source>
        <dbReference type="ARBA" id="ARBA00023136"/>
    </source>
</evidence>
<organism evidence="9 10">
    <name type="scientific">Aerosakkonema funiforme FACHB-1375</name>
    <dbReference type="NCBI Taxonomy" id="2949571"/>
    <lineage>
        <taxon>Bacteria</taxon>
        <taxon>Bacillati</taxon>
        <taxon>Cyanobacteriota</taxon>
        <taxon>Cyanophyceae</taxon>
        <taxon>Oscillatoriophycideae</taxon>
        <taxon>Aerosakkonematales</taxon>
        <taxon>Aerosakkonemataceae</taxon>
        <taxon>Aerosakkonema</taxon>
    </lineage>
</organism>
<keyword evidence="5 6" id="KW-0472">Membrane</keyword>
<keyword evidence="3 6" id="KW-0812">Transmembrane</keyword>
<dbReference type="Gene3D" id="3.60.15.10">
    <property type="entry name" value="Ribonuclease Z/Hydroxyacylglutathione hydrolase-like"/>
    <property type="match status" value="1"/>
</dbReference>
<feature type="transmembrane region" description="Helical" evidence="6">
    <location>
        <begin position="257"/>
        <end position="278"/>
    </location>
</feature>
<keyword evidence="2" id="KW-1003">Cell membrane</keyword>
<dbReference type="EMBL" id="JACJPW010000135">
    <property type="protein sequence ID" value="MBD2185660.1"/>
    <property type="molecule type" value="Genomic_DNA"/>
</dbReference>
<dbReference type="Proteomes" id="UP000641646">
    <property type="component" value="Unassembled WGS sequence"/>
</dbReference>
<keyword evidence="4 6" id="KW-1133">Transmembrane helix</keyword>
<evidence type="ECO:0000259" key="7">
    <source>
        <dbReference type="Pfam" id="PF03772"/>
    </source>
</evidence>
<dbReference type="InterPro" id="IPR036866">
    <property type="entry name" value="RibonucZ/Hydroxyglut_hydro"/>
</dbReference>
<dbReference type="Pfam" id="PF03772">
    <property type="entry name" value="Competence"/>
    <property type="match status" value="1"/>
</dbReference>
<dbReference type="SUPFAM" id="SSF56281">
    <property type="entry name" value="Metallo-hydrolase/oxidoreductase"/>
    <property type="match status" value="1"/>
</dbReference>
<dbReference type="AlphaFoldDB" id="A0A926ZK86"/>
<feature type="transmembrane region" description="Helical" evidence="6">
    <location>
        <begin position="7"/>
        <end position="23"/>
    </location>
</feature>
<evidence type="ECO:0000256" key="6">
    <source>
        <dbReference type="SAM" id="Phobius"/>
    </source>
</evidence>
<comment type="subcellular location">
    <subcellularLocation>
        <location evidence="1">Cell membrane</location>
        <topology evidence="1">Multi-pass membrane protein</topology>
    </subcellularLocation>
</comment>
<feature type="transmembrane region" description="Helical" evidence="6">
    <location>
        <begin position="477"/>
        <end position="496"/>
    </location>
</feature>
<dbReference type="InterPro" id="IPR025405">
    <property type="entry name" value="DUF4131"/>
</dbReference>
<dbReference type="InterPro" id="IPR052159">
    <property type="entry name" value="Competence_DNA_uptake"/>
</dbReference>
<reference evidence="9" key="2">
    <citation type="submission" date="2020-08" db="EMBL/GenBank/DDBJ databases">
        <authorList>
            <person name="Chen M."/>
            <person name="Teng W."/>
            <person name="Zhao L."/>
            <person name="Hu C."/>
            <person name="Zhou Y."/>
            <person name="Han B."/>
            <person name="Song L."/>
            <person name="Shu W."/>
        </authorList>
    </citation>
    <scope>NUCLEOTIDE SEQUENCE</scope>
    <source>
        <strain evidence="9">FACHB-1375</strain>
    </source>
</reference>
<feature type="transmembrane region" description="Helical" evidence="6">
    <location>
        <begin position="285"/>
        <end position="303"/>
    </location>
</feature>
<evidence type="ECO:0000313" key="10">
    <source>
        <dbReference type="Proteomes" id="UP000641646"/>
    </source>
</evidence>
<accession>A0A926ZK86</accession>
<feature type="transmembrane region" description="Helical" evidence="6">
    <location>
        <begin position="383"/>
        <end position="405"/>
    </location>
</feature>
<name>A0A926ZK86_9CYAN</name>
<keyword evidence="10" id="KW-1185">Reference proteome</keyword>
<gene>
    <name evidence="9" type="ORF">H6G03_32115</name>
</gene>
<comment type="caution">
    <text evidence="9">The sequence shown here is derived from an EMBL/GenBank/DDBJ whole genome shotgun (WGS) entry which is preliminary data.</text>
</comment>
<proteinExistence type="predicted"/>
<feature type="transmembrane region" description="Helical" evidence="6">
    <location>
        <begin position="417"/>
        <end position="439"/>
    </location>
</feature>
<reference evidence="9" key="1">
    <citation type="journal article" date="2015" name="ISME J.">
        <title>Draft Genome Sequence of Streptomyces incarnatus NRRL8089, which Produces the Nucleoside Antibiotic Sinefungin.</title>
        <authorList>
            <person name="Oshima K."/>
            <person name="Hattori M."/>
            <person name="Shimizu H."/>
            <person name="Fukuda K."/>
            <person name="Nemoto M."/>
            <person name="Inagaki K."/>
            <person name="Tamura T."/>
        </authorList>
    </citation>
    <scope>NUCLEOTIDE SEQUENCE</scope>
    <source>
        <strain evidence="9">FACHB-1375</strain>
    </source>
</reference>
<dbReference type="Pfam" id="PF13567">
    <property type="entry name" value="DUF4131"/>
    <property type="match status" value="1"/>
</dbReference>
<feature type="transmembrane region" description="Helical" evidence="6">
    <location>
        <begin position="332"/>
        <end position="351"/>
    </location>
</feature>
<evidence type="ECO:0000259" key="8">
    <source>
        <dbReference type="Pfam" id="PF13567"/>
    </source>
</evidence>
<dbReference type="GO" id="GO:0005886">
    <property type="term" value="C:plasma membrane"/>
    <property type="evidence" value="ECO:0007669"/>
    <property type="project" value="UniProtKB-SubCell"/>
</dbReference>
<evidence type="ECO:0000256" key="4">
    <source>
        <dbReference type="ARBA" id="ARBA00022989"/>
    </source>
</evidence>
<feature type="transmembrane region" description="Helical" evidence="6">
    <location>
        <begin position="503"/>
        <end position="519"/>
    </location>
</feature>
<evidence type="ECO:0000256" key="2">
    <source>
        <dbReference type="ARBA" id="ARBA00022475"/>
    </source>
</evidence>
<feature type="transmembrane region" description="Helical" evidence="6">
    <location>
        <begin position="309"/>
        <end position="325"/>
    </location>
</feature>